<evidence type="ECO:0000256" key="2">
    <source>
        <dbReference type="ARBA" id="ARBA00022801"/>
    </source>
</evidence>
<evidence type="ECO:0000313" key="5">
    <source>
        <dbReference type="Proteomes" id="UP001057877"/>
    </source>
</evidence>
<dbReference type="Proteomes" id="UP001057877">
    <property type="component" value="Chromosome"/>
</dbReference>
<dbReference type="PANTHER" id="PTHR43046:SF14">
    <property type="entry name" value="MUTT_NUDIX FAMILY PROTEIN"/>
    <property type="match status" value="1"/>
</dbReference>
<reference evidence="4" key="1">
    <citation type="submission" date="2022-01" db="EMBL/GenBank/DDBJ databases">
        <title>Paenibacillus spongiae sp. nov., isolated from marine sponge.</title>
        <authorList>
            <person name="Li Z."/>
            <person name="Zhang M."/>
        </authorList>
    </citation>
    <scope>NUCLEOTIDE SEQUENCE</scope>
    <source>
        <strain evidence="4">PHS-Z3</strain>
    </source>
</reference>
<dbReference type="RefSeq" id="WP_258388787.1">
    <property type="nucleotide sequence ID" value="NZ_CP091430.1"/>
</dbReference>
<dbReference type="PROSITE" id="PS51462">
    <property type="entry name" value="NUDIX"/>
    <property type="match status" value="1"/>
</dbReference>
<sequence length="166" mass="19062">MRKNLPIRTAARAVIIRDDKLLVLRRSGIQGEFFVLPGGGQEHGESIRETLVREVFEEVSLRVEPEELLFINEFIGSKHSAFPEQERDVHQLDFTFLCKVEGNEEAKIGQTPDVHQTGIAWIPLSEIMSYDLHPKEDLNFIMGAPTRDVLKAWLSNRERYQPPILI</sequence>
<protein>
    <submittedName>
        <fullName evidence="4">NUDIX domain-containing protein</fullName>
    </submittedName>
</protein>
<keyword evidence="5" id="KW-1185">Reference proteome</keyword>
<name>A0ABY5SFH5_9BACL</name>
<evidence type="ECO:0000313" key="4">
    <source>
        <dbReference type="EMBL" id="UVI32737.1"/>
    </source>
</evidence>
<dbReference type="SUPFAM" id="SSF55811">
    <property type="entry name" value="Nudix"/>
    <property type="match status" value="1"/>
</dbReference>
<accession>A0ABY5SFH5</accession>
<evidence type="ECO:0000259" key="3">
    <source>
        <dbReference type="PROSITE" id="PS51462"/>
    </source>
</evidence>
<organism evidence="4 5">
    <name type="scientific">Paenibacillus spongiae</name>
    <dbReference type="NCBI Taxonomy" id="2909671"/>
    <lineage>
        <taxon>Bacteria</taxon>
        <taxon>Bacillati</taxon>
        <taxon>Bacillota</taxon>
        <taxon>Bacilli</taxon>
        <taxon>Bacillales</taxon>
        <taxon>Paenibacillaceae</taxon>
        <taxon>Paenibacillus</taxon>
    </lineage>
</organism>
<comment type="cofactor">
    <cofactor evidence="1">
        <name>Mg(2+)</name>
        <dbReference type="ChEBI" id="CHEBI:18420"/>
    </cofactor>
</comment>
<evidence type="ECO:0000256" key="1">
    <source>
        <dbReference type="ARBA" id="ARBA00001946"/>
    </source>
</evidence>
<dbReference type="PANTHER" id="PTHR43046">
    <property type="entry name" value="GDP-MANNOSE MANNOSYL HYDROLASE"/>
    <property type="match status" value="1"/>
</dbReference>
<dbReference type="InterPro" id="IPR000086">
    <property type="entry name" value="NUDIX_hydrolase_dom"/>
</dbReference>
<dbReference type="CDD" id="cd18880">
    <property type="entry name" value="NUDIX_ADPRase"/>
    <property type="match status" value="1"/>
</dbReference>
<dbReference type="Gene3D" id="3.90.79.10">
    <property type="entry name" value="Nucleoside Triphosphate Pyrophosphohydrolase"/>
    <property type="match status" value="1"/>
</dbReference>
<gene>
    <name evidence="4" type="ORF">L1F29_13310</name>
</gene>
<proteinExistence type="predicted"/>
<feature type="domain" description="Nudix hydrolase" evidence="3">
    <location>
        <begin position="6"/>
        <end position="145"/>
    </location>
</feature>
<keyword evidence="2" id="KW-0378">Hydrolase</keyword>
<dbReference type="EMBL" id="CP091430">
    <property type="protein sequence ID" value="UVI32737.1"/>
    <property type="molecule type" value="Genomic_DNA"/>
</dbReference>
<dbReference type="InterPro" id="IPR015797">
    <property type="entry name" value="NUDIX_hydrolase-like_dom_sf"/>
</dbReference>
<dbReference type="Pfam" id="PF00293">
    <property type="entry name" value="NUDIX"/>
    <property type="match status" value="1"/>
</dbReference>